<dbReference type="OrthoDB" id="10064699at2759"/>
<evidence type="ECO:0000313" key="1">
    <source>
        <dbReference type="EMBL" id="CAF1370943.1"/>
    </source>
</evidence>
<dbReference type="Proteomes" id="UP000663829">
    <property type="component" value="Unassembled WGS sequence"/>
</dbReference>
<comment type="caution">
    <text evidence="1">The sequence shown here is derived from an EMBL/GenBank/DDBJ whole genome shotgun (WGS) entry which is preliminary data.</text>
</comment>
<dbReference type="Proteomes" id="UP000681722">
    <property type="component" value="Unassembled WGS sequence"/>
</dbReference>
<evidence type="ECO:0008006" key="4">
    <source>
        <dbReference type="Google" id="ProtNLM"/>
    </source>
</evidence>
<gene>
    <name evidence="1" type="ORF">GPM918_LOCUS31853</name>
    <name evidence="2" type="ORF">SRO942_LOCUS32508</name>
</gene>
<dbReference type="AlphaFoldDB" id="A0A815INK1"/>
<organism evidence="1 3">
    <name type="scientific">Didymodactylos carnosus</name>
    <dbReference type="NCBI Taxonomy" id="1234261"/>
    <lineage>
        <taxon>Eukaryota</taxon>
        <taxon>Metazoa</taxon>
        <taxon>Spiralia</taxon>
        <taxon>Gnathifera</taxon>
        <taxon>Rotifera</taxon>
        <taxon>Eurotatoria</taxon>
        <taxon>Bdelloidea</taxon>
        <taxon>Philodinida</taxon>
        <taxon>Philodinidae</taxon>
        <taxon>Didymodactylos</taxon>
    </lineage>
</organism>
<dbReference type="EMBL" id="CAJOBC010075527">
    <property type="protein sequence ID" value="CAF4257313.1"/>
    <property type="molecule type" value="Genomic_DNA"/>
</dbReference>
<sequence length="175" mass="20095">MYQDLALYTFAEYEDLFRNDGIVKNLETFVSLNLEPLTSAKYTTTLNTHDNIMKSTGKSLLEEQKSLEAAKVINWCDKVKPLYSLRTTGKGNCLMSAWSIYMIGIQDSSMKFCSHLSQYMGTNQTALYDRFKYTSIAFGKKLNLHLETEDHVLEESIQPKMLEVSTSWYKKSPDP</sequence>
<dbReference type="EMBL" id="CAJNOQ010015909">
    <property type="protein sequence ID" value="CAF1370943.1"/>
    <property type="molecule type" value="Genomic_DNA"/>
</dbReference>
<accession>A0A815INK1</accession>
<evidence type="ECO:0000313" key="3">
    <source>
        <dbReference type="Proteomes" id="UP000663829"/>
    </source>
</evidence>
<name>A0A815INK1_9BILA</name>
<keyword evidence="3" id="KW-1185">Reference proteome</keyword>
<proteinExistence type="predicted"/>
<protein>
    <recommendedName>
        <fullName evidence="4">OTU domain-containing protein</fullName>
    </recommendedName>
</protein>
<evidence type="ECO:0000313" key="2">
    <source>
        <dbReference type="EMBL" id="CAF4257313.1"/>
    </source>
</evidence>
<reference evidence="1" key="1">
    <citation type="submission" date="2021-02" db="EMBL/GenBank/DDBJ databases">
        <authorList>
            <person name="Nowell W R."/>
        </authorList>
    </citation>
    <scope>NUCLEOTIDE SEQUENCE</scope>
</reference>